<keyword evidence="5" id="KW-1185">Reference proteome</keyword>
<dbReference type="STRING" id="1789224.BFG52_04910"/>
<dbReference type="InterPro" id="IPR006860">
    <property type="entry name" value="FecR"/>
</dbReference>
<dbReference type="Gene3D" id="3.55.50.30">
    <property type="match status" value="1"/>
</dbReference>
<sequence>MTIATAPVADFLHMTTSTEPLSDDILQQASAWLVKISSDESTQQDQDDFQRWLAQDPMHQLAVQQMQQVIERLQQIKTPQDHGASRRILQQALQHKPQFKFKPNFPLLSLIIFSALSLWIATAILPIQFWLADHQNCYNQWQKQQMTDHSQIQSAGRTAYNLTFNHKQRQVNLLEGNILVDVHKDPQRPFVIQTAYAQIQALGTRFIVNQTDHETVVTMLESKVSVQTQQGQYIVAAGQQLKISANGQIQQKDISTDSIEHAWQKRSLIVENMPLAQVLNILESYGQTKILYQDDQIQHLKVTAILPLDHQAQAFNLLEESLGIKIQHYIPFINIVKVPAAARTNPE</sequence>
<dbReference type="OrthoDB" id="1099576at2"/>
<keyword evidence="1" id="KW-1133">Transmembrane helix</keyword>
<evidence type="ECO:0008006" key="6">
    <source>
        <dbReference type="Google" id="ProtNLM"/>
    </source>
</evidence>
<feature type="domain" description="FecR protein" evidence="2">
    <location>
        <begin position="141"/>
        <end position="224"/>
    </location>
</feature>
<keyword evidence="1" id="KW-0472">Membrane</keyword>
<dbReference type="AlphaFoldDB" id="A0A1B2LXR5"/>
<evidence type="ECO:0000313" key="5">
    <source>
        <dbReference type="Proteomes" id="UP000093391"/>
    </source>
</evidence>
<dbReference type="Gene3D" id="2.60.120.1440">
    <property type="match status" value="1"/>
</dbReference>
<dbReference type="PANTHER" id="PTHR30273">
    <property type="entry name" value="PERIPLASMIC SIGNAL SENSOR AND SIGMA FACTOR ACTIVATOR FECR-RELATED"/>
    <property type="match status" value="1"/>
</dbReference>
<accession>A0A1B2LXR5</accession>
<dbReference type="Proteomes" id="UP000093391">
    <property type="component" value="Chromosome"/>
</dbReference>
<evidence type="ECO:0000313" key="4">
    <source>
        <dbReference type="EMBL" id="AOA57762.1"/>
    </source>
</evidence>
<organism evidence="4 5">
    <name type="scientific">Acinetobacter larvae</name>
    <dbReference type="NCBI Taxonomy" id="1789224"/>
    <lineage>
        <taxon>Bacteria</taxon>
        <taxon>Pseudomonadati</taxon>
        <taxon>Pseudomonadota</taxon>
        <taxon>Gammaproteobacteria</taxon>
        <taxon>Moraxellales</taxon>
        <taxon>Moraxellaceae</taxon>
        <taxon>Acinetobacter</taxon>
    </lineage>
</organism>
<dbReference type="KEGG" id="ala:BFG52_04910"/>
<evidence type="ECO:0000259" key="3">
    <source>
        <dbReference type="Pfam" id="PF16220"/>
    </source>
</evidence>
<feature type="domain" description="FecR N-terminal" evidence="3">
    <location>
        <begin position="27"/>
        <end position="69"/>
    </location>
</feature>
<dbReference type="InterPro" id="IPR032623">
    <property type="entry name" value="FecR_N"/>
</dbReference>
<gene>
    <name evidence="4" type="ORF">BFG52_04910</name>
</gene>
<keyword evidence="1" id="KW-0812">Transmembrane</keyword>
<protein>
    <recommendedName>
        <fullName evidence="6">FecR protein domain-containing protein</fullName>
    </recommendedName>
</protein>
<evidence type="ECO:0000259" key="2">
    <source>
        <dbReference type="Pfam" id="PF04773"/>
    </source>
</evidence>
<evidence type="ECO:0000256" key="1">
    <source>
        <dbReference type="SAM" id="Phobius"/>
    </source>
</evidence>
<dbReference type="Pfam" id="PF16220">
    <property type="entry name" value="DUF4880"/>
    <property type="match status" value="1"/>
</dbReference>
<dbReference type="PANTHER" id="PTHR30273:SF2">
    <property type="entry name" value="PROTEIN FECR"/>
    <property type="match status" value="1"/>
</dbReference>
<dbReference type="GO" id="GO:0016989">
    <property type="term" value="F:sigma factor antagonist activity"/>
    <property type="evidence" value="ECO:0007669"/>
    <property type="project" value="TreeGrafter"/>
</dbReference>
<dbReference type="PIRSF" id="PIRSF018266">
    <property type="entry name" value="FecR"/>
    <property type="match status" value="1"/>
</dbReference>
<reference evidence="4 5" key="1">
    <citation type="submission" date="2016-08" db="EMBL/GenBank/DDBJ databases">
        <authorList>
            <person name="Seilhamer J.J."/>
        </authorList>
    </citation>
    <scope>NUCLEOTIDE SEQUENCE [LARGE SCALE GENOMIC DNA]</scope>
    <source>
        <strain evidence="4 5">BRTC-1</strain>
    </source>
</reference>
<name>A0A1B2LXR5_9GAMM</name>
<feature type="transmembrane region" description="Helical" evidence="1">
    <location>
        <begin position="105"/>
        <end position="131"/>
    </location>
</feature>
<dbReference type="EMBL" id="CP016895">
    <property type="protein sequence ID" value="AOA57762.1"/>
    <property type="molecule type" value="Genomic_DNA"/>
</dbReference>
<dbReference type="RefSeq" id="WP_067553237.1">
    <property type="nucleotide sequence ID" value="NZ_CP016895.1"/>
</dbReference>
<proteinExistence type="predicted"/>
<dbReference type="Pfam" id="PF04773">
    <property type="entry name" value="FecR"/>
    <property type="match status" value="1"/>
</dbReference>
<dbReference type="InterPro" id="IPR012373">
    <property type="entry name" value="Ferrdict_sens_TM"/>
</dbReference>